<dbReference type="AlphaFoldDB" id="A0A085J980"/>
<gene>
    <name evidence="1" type="ORF">GTPT_3300</name>
</gene>
<comment type="caution">
    <text evidence="1">The sequence shown here is derived from an EMBL/GenBank/DDBJ whole genome shotgun (WGS) entry which is preliminary data.</text>
</comment>
<dbReference type="Proteomes" id="UP000028602">
    <property type="component" value="Unassembled WGS sequence"/>
</dbReference>
<sequence>MYARAYTAGINYVPRTGYKGNDRIRVTVIIYTSRFTSRQTLLNIVTRPIEETEIFLFSNNFG</sequence>
<accession>A0A085J980</accession>
<name>A0A085J980_9GAMM</name>
<evidence type="ECO:0000313" key="2">
    <source>
        <dbReference type="Proteomes" id="UP000028602"/>
    </source>
</evidence>
<reference evidence="1 2" key="1">
    <citation type="submission" date="2014-05" db="EMBL/GenBank/DDBJ databases">
        <title>ATOL: Assembling a taxonomically balanced genome-scale reconstruction of the evolutionary history of the Enterobacteriaceae.</title>
        <authorList>
            <person name="Plunkett G.III."/>
            <person name="Neeno-Eckwall E.C."/>
            <person name="Glasner J.D."/>
            <person name="Perna N.T."/>
        </authorList>
    </citation>
    <scope>NUCLEOTIDE SEQUENCE [LARGE SCALE GENOMIC DNA]</scope>
    <source>
        <strain evidence="1 2">ATCC 33301</strain>
    </source>
</reference>
<evidence type="ECO:0000313" key="1">
    <source>
        <dbReference type="EMBL" id="KFD17026.1"/>
    </source>
</evidence>
<proteinExistence type="predicted"/>
<organism evidence="1 2">
    <name type="scientific">Tatumella ptyseos ATCC 33301</name>
    <dbReference type="NCBI Taxonomy" id="1005995"/>
    <lineage>
        <taxon>Bacteria</taxon>
        <taxon>Pseudomonadati</taxon>
        <taxon>Pseudomonadota</taxon>
        <taxon>Gammaproteobacteria</taxon>
        <taxon>Enterobacterales</taxon>
        <taxon>Erwiniaceae</taxon>
        <taxon>Tatumella</taxon>
    </lineage>
</organism>
<dbReference type="EMBL" id="JMPR01000054">
    <property type="protein sequence ID" value="KFD17026.1"/>
    <property type="molecule type" value="Genomic_DNA"/>
</dbReference>
<keyword evidence="2" id="KW-1185">Reference proteome</keyword>
<protein>
    <submittedName>
        <fullName evidence="1">Uncharacterized protein</fullName>
    </submittedName>
</protein>